<dbReference type="PROSITE" id="PS50097">
    <property type="entry name" value="BTB"/>
    <property type="match status" value="1"/>
</dbReference>
<protein>
    <submittedName>
        <fullName evidence="2">Broad-Complex, Tramtrack and Bric a brac</fullName>
    </submittedName>
</protein>
<dbReference type="SMART" id="SM00225">
    <property type="entry name" value="BTB"/>
    <property type="match status" value="1"/>
</dbReference>
<proteinExistence type="predicted"/>
<dbReference type="Proteomes" id="UP000602905">
    <property type="component" value="Unassembled WGS sequence"/>
</dbReference>
<feature type="non-terminal residue" evidence="2">
    <location>
        <position position="1"/>
    </location>
</feature>
<evidence type="ECO:0000313" key="3">
    <source>
        <dbReference type="Proteomes" id="UP000602905"/>
    </source>
</evidence>
<dbReference type="Pfam" id="PF00651">
    <property type="entry name" value="BTB"/>
    <property type="match status" value="1"/>
</dbReference>
<name>A0A8H7HWQ0_9AGAM</name>
<dbReference type="AlphaFoldDB" id="A0A8H7HWQ0"/>
<reference evidence="2" key="1">
    <citation type="submission" date="2020-09" db="EMBL/GenBank/DDBJ databases">
        <title>Comparative genome analyses of four rice-infecting Rhizoctonia solani isolates reveal extensive enrichment of homogalacturonan modification genes.</title>
        <authorList>
            <person name="Lee D.-Y."/>
            <person name="Jeon J."/>
            <person name="Kim K.-T."/>
            <person name="Cheong K."/>
            <person name="Song H."/>
            <person name="Choi G."/>
            <person name="Ko J."/>
            <person name="Opiyo S.O."/>
            <person name="Zuo S."/>
            <person name="Madhav S."/>
            <person name="Lee Y.-H."/>
            <person name="Wang G.-L."/>
        </authorList>
    </citation>
    <scope>NUCLEOTIDE SEQUENCE</scope>
    <source>
        <strain evidence="2">AG1-IA WGL</strain>
    </source>
</reference>
<evidence type="ECO:0000259" key="1">
    <source>
        <dbReference type="PROSITE" id="PS50097"/>
    </source>
</evidence>
<evidence type="ECO:0000313" key="2">
    <source>
        <dbReference type="EMBL" id="KAF8708991.1"/>
    </source>
</evidence>
<dbReference type="EMBL" id="JACYCD010000048">
    <property type="protein sequence ID" value="KAF8708991.1"/>
    <property type="molecule type" value="Genomic_DNA"/>
</dbReference>
<sequence length="324" mass="36295">MPLPSQNAPTEINSVEPPFVPPSGGDLILRSRDGTNFLVHSTILKFTSPVFEDMIVSRTTMNTIELPETANEISYLLRFIYPNKLPLMIGPDMIASCLAVVQKYSVGGAIEIIDELISLDMNTPAHKLLSSDPARAYQLALRFNLTKTRAAAAPLIMAEGVDFCDLDTIAELTQKYSSLGLACLMNIQAMRAKLLSDVLLRFDRAPIKPTGPNFNMYYALSCSPCRTNKYESESFKSTPPSWALAWLRLVYETLATSSKPLEKYDYLFQSAILKKFQEKGDVCQRCLGDFERVDQQKSTFEAWAQGIKRILEIQLARLKLVYAL</sequence>
<feature type="domain" description="BTB" evidence="1">
    <location>
        <begin position="25"/>
        <end position="89"/>
    </location>
</feature>
<dbReference type="SUPFAM" id="SSF54695">
    <property type="entry name" value="POZ domain"/>
    <property type="match status" value="1"/>
</dbReference>
<accession>A0A8H7HWQ0</accession>
<organism evidence="2 3">
    <name type="scientific">Rhizoctonia solani</name>
    <dbReference type="NCBI Taxonomy" id="456999"/>
    <lineage>
        <taxon>Eukaryota</taxon>
        <taxon>Fungi</taxon>
        <taxon>Dikarya</taxon>
        <taxon>Basidiomycota</taxon>
        <taxon>Agaricomycotina</taxon>
        <taxon>Agaricomycetes</taxon>
        <taxon>Cantharellales</taxon>
        <taxon>Ceratobasidiaceae</taxon>
        <taxon>Rhizoctonia</taxon>
    </lineage>
</organism>
<dbReference type="OrthoDB" id="3184970at2759"/>
<dbReference type="InterPro" id="IPR000210">
    <property type="entry name" value="BTB/POZ_dom"/>
</dbReference>
<comment type="caution">
    <text evidence="2">The sequence shown here is derived from an EMBL/GenBank/DDBJ whole genome shotgun (WGS) entry which is preliminary data.</text>
</comment>
<dbReference type="InterPro" id="IPR011333">
    <property type="entry name" value="SKP1/BTB/POZ_sf"/>
</dbReference>
<dbReference type="Gene3D" id="3.30.710.10">
    <property type="entry name" value="Potassium Channel Kv1.1, Chain A"/>
    <property type="match status" value="1"/>
</dbReference>
<gene>
    <name evidence="2" type="ORF">RHS03_03232</name>
</gene>